<evidence type="ECO:0000256" key="5">
    <source>
        <dbReference type="ARBA" id="ARBA00022825"/>
    </source>
</evidence>
<evidence type="ECO:0000256" key="3">
    <source>
        <dbReference type="ARBA" id="ARBA00022729"/>
    </source>
</evidence>
<dbReference type="InterPro" id="IPR008979">
    <property type="entry name" value="Galactose-bd-like_sf"/>
</dbReference>
<evidence type="ECO:0000256" key="7">
    <source>
        <dbReference type="PROSITE-ProRule" id="PRU01240"/>
    </source>
</evidence>
<evidence type="ECO:0000256" key="6">
    <source>
        <dbReference type="ARBA" id="ARBA00022837"/>
    </source>
</evidence>
<dbReference type="Pfam" id="PF00082">
    <property type="entry name" value="Peptidase_S8"/>
    <property type="match status" value="1"/>
</dbReference>
<dbReference type="PRINTS" id="PR00723">
    <property type="entry name" value="SUBTILISIN"/>
</dbReference>
<evidence type="ECO:0000313" key="11">
    <source>
        <dbReference type="Proteomes" id="UP000245712"/>
    </source>
</evidence>
<evidence type="ECO:0000256" key="2">
    <source>
        <dbReference type="ARBA" id="ARBA00022670"/>
    </source>
</evidence>
<evidence type="ECO:0000256" key="8">
    <source>
        <dbReference type="SAM" id="MobiDB-lite"/>
    </source>
</evidence>
<dbReference type="EMBL" id="QEOB01000010">
    <property type="protein sequence ID" value="PVX81901.1"/>
    <property type="molecule type" value="Genomic_DNA"/>
</dbReference>
<organism evidence="10 11">
    <name type="scientific">Paraburkholderia unamae</name>
    <dbReference type="NCBI Taxonomy" id="219649"/>
    <lineage>
        <taxon>Bacteria</taxon>
        <taxon>Pseudomonadati</taxon>
        <taxon>Pseudomonadota</taxon>
        <taxon>Betaproteobacteria</taxon>
        <taxon>Burkholderiales</taxon>
        <taxon>Burkholderiaceae</taxon>
        <taxon>Paraburkholderia</taxon>
    </lineage>
</organism>
<dbReference type="PANTHER" id="PTHR42884:SF14">
    <property type="entry name" value="NEUROENDOCRINE CONVERTASE 1"/>
    <property type="match status" value="1"/>
</dbReference>
<dbReference type="InterPro" id="IPR015500">
    <property type="entry name" value="Peptidase_S8_subtilisin-rel"/>
</dbReference>
<evidence type="ECO:0000256" key="4">
    <source>
        <dbReference type="ARBA" id="ARBA00022801"/>
    </source>
</evidence>
<dbReference type="PROSITE" id="PS00136">
    <property type="entry name" value="SUBTILASE_ASP"/>
    <property type="match status" value="1"/>
</dbReference>
<keyword evidence="5 7" id="KW-0720">Serine protease</keyword>
<comment type="caution">
    <text evidence="10">The sequence shown here is derived from an EMBL/GenBank/DDBJ whole genome shotgun (WGS) entry which is preliminary data.</text>
</comment>
<accession>A0ABX5KJU1</accession>
<dbReference type="InterPro" id="IPR002884">
    <property type="entry name" value="P_dom"/>
</dbReference>
<feature type="domain" description="P/Homo B" evidence="9">
    <location>
        <begin position="499"/>
        <end position="632"/>
    </location>
</feature>
<keyword evidence="11" id="KW-1185">Reference proteome</keyword>
<proteinExistence type="inferred from homology"/>
<gene>
    <name evidence="10" type="ORF">C7402_110306</name>
</gene>
<name>A0ABX5KJU1_9BURK</name>
<dbReference type="PANTHER" id="PTHR42884">
    <property type="entry name" value="PROPROTEIN CONVERTASE SUBTILISIN/KEXIN-RELATED"/>
    <property type="match status" value="1"/>
</dbReference>
<dbReference type="InterPro" id="IPR023828">
    <property type="entry name" value="Peptidase_S8_Ser-AS"/>
</dbReference>
<keyword evidence="2 7" id="KW-0645">Protease</keyword>
<keyword evidence="6" id="KW-0106">Calcium</keyword>
<dbReference type="PROSITE" id="PS51892">
    <property type="entry name" value="SUBTILASE"/>
    <property type="match status" value="1"/>
</dbReference>
<evidence type="ECO:0000313" key="10">
    <source>
        <dbReference type="EMBL" id="PVX81901.1"/>
    </source>
</evidence>
<evidence type="ECO:0000256" key="1">
    <source>
        <dbReference type="ARBA" id="ARBA00005325"/>
    </source>
</evidence>
<dbReference type="InterPro" id="IPR023827">
    <property type="entry name" value="Peptidase_S8_Asp-AS"/>
</dbReference>
<protein>
    <submittedName>
        <fullName evidence="10">Proprotein convertase P-domain-containing protein</fullName>
    </submittedName>
</protein>
<feature type="region of interest" description="Disordered" evidence="8">
    <location>
        <begin position="1"/>
        <end position="42"/>
    </location>
</feature>
<dbReference type="SUPFAM" id="SSF49785">
    <property type="entry name" value="Galactose-binding domain-like"/>
    <property type="match status" value="1"/>
</dbReference>
<dbReference type="InterPro" id="IPR034182">
    <property type="entry name" value="Kexin/furin"/>
</dbReference>
<feature type="active site" description="Charge relay system" evidence="7">
    <location>
        <position position="168"/>
    </location>
</feature>
<sequence length="632" mass="66254">MLPAMRDAWQGTCANSQGEGMRETEPEPMSRGMPRQPGRVGTARQSWPCLRKLAALSMLLVAAACGDSTAPHPGDPLLQYEWYVQNTGQDVFTGVPGTPGIDLDVMNVWHEGITGSGVNVMVVDSGVEIAHPDLQSRIDSSMLRNFDPAAANPGDPTPPANGVAREAHGTEVAGIIAALADNGLGGRGVAFNASLGAVRFLCNGCQLPVNLFSIYGGAPFSQAVDVFNASYGATYDSPEPFNIGVDYTSVVIQHLETMRNGLGATRVQSAGNEFQDASDLDPALCANAMKYGVTCFSANNDPQRTMPQIVTVAAVNASGVHSSYSSGGANVLVSGLGGEFGFAANPYGYPPGPGLVTTDLTTCSQGASNTSAVNALSNPFDVPGSSINQQLNAGCEYTASMNGTSAAAPTVSAVIALMLQVNPQLTWRDIRTILMKTARRIDAQRVPVAVELASGQQYEPEPAWTRNAAGFWFDNLYGFGLVDATAAVNMARGYGTQLTGSMLENGGGVTLTEDGSGEPVPQASATGLEVDVPVSGPAHMVEFVQVMISMPQANPSDLAIELISPSGTRSVLQNAYNGFENDTTEVENWVLASNAFNGESAQGTWKVRFIDVDTREGEPMRAQTVALDVMGH</sequence>
<dbReference type="PROSITE" id="PS00138">
    <property type="entry name" value="SUBTILASE_SER"/>
    <property type="match status" value="1"/>
</dbReference>
<evidence type="ECO:0000259" key="9">
    <source>
        <dbReference type="PROSITE" id="PS51829"/>
    </source>
</evidence>
<dbReference type="Gene3D" id="3.40.50.200">
    <property type="entry name" value="Peptidase S8/S53 domain"/>
    <property type="match status" value="1"/>
</dbReference>
<keyword evidence="3" id="KW-0732">Signal</keyword>
<feature type="active site" description="Charge relay system" evidence="7">
    <location>
        <position position="124"/>
    </location>
</feature>
<reference evidence="10 11" key="1">
    <citation type="submission" date="2018-05" db="EMBL/GenBank/DDBJ databases">
        <title>Genomic Encyclopedia of Type Strains, Phase IV (KMG-V): Genome sequencing to study the core and pangenomes of soil and plant-associated prokaryotes.</title>
        <authorList>
            <person name="Whitman W."/>
        </authorList>
    </citation>
    <scope>NUCLEOTIDE SEQUENCE [LARGE SCALE GENOMIC DNA]</scope>
    <source>
        <strain evidence="10 11">SCZa-39</strain>
    </source>
</reference>
<feature type="active site" description="Charge relay system" evidence="7">
    <location>
        <position position="405"/>
    </location>
</feature>
<dbReference type="Proteomes" id="UP000245712">
    <property type="component" value="Unassembled WGS sequence"/>
</dbReference>
<dbReference type="SUPFAM" id="SSF52743">
    <property type="entry name" value="Subtilisin-like"/>
    <property type="match status" value="1"/>
</dbReference>
<keyword evidence="4 7" id="KW-0378">Hydrolase</keyword>
<dbReference type="CDD" id="cd04059">
    <property type="entry name" value="Peptidases_S8_Protein_convertases_Kexins_Furin-like"/>
    <property type="match status" value="1"/>
</dbReference>
<dbReference type="InterPro" id="IPR000209">
    <property type="entry name" value="Peptidase_S8/S53_dom"/>
</dbReference>
<dbReference type="Gene3D" id="2.60.120.260">
    <property type="entry name" value="Galactose-binding domain-like"/>
    <property type="match status" value="1"/>
</dbReference>
<dbReference type="InterPro" id="IPR036852">
    <property type="entry name" value="Peptidase_S8/S53_dom_sf"/>
</dbReference>
<dbReference type="PROSITE" id="PS00137">
    <property type="entry name" value="SUBTILASE_HIS"/>
    <property type="match status" value="1"/>
</dbReference>
<dbReference type="InterPro" id="IPR022398">
    <property type="entry name" value="Peptidase_S8_His-AS"/>
</dbReference>
<dbReference type="Pfam" id="PF01483">
    <property type="entry name" value="P_proprotein"/>
    <property type="match status" value="1"/>
</dbReference>
<dbReference type="PROSITE" id="PS51829">
    <property type="entry name" value="P_HOMO_B"/>
    <property type="match status" value="1"/>
</dbReference>
<comment type="similarity">
    <text evidence="1">Belongs to the peptidase S8 family. Furin subfamily.</text>
</comment>